<evidence type="ECO:0000313" key="1">
    <source>
        <dbReference type="EMBL" id="KAI8032376.1"/>
    </source>
</evidence>
<name>A0ACC0J6P7_9ERIC</name>
<dbReference type="EMBL" id="CM045758">
    <property type="protein sequence ID" value="KAI8032376.1"/>
    <property type="molecule type" value="Genomic_DNA"/>
</dbReference>
<dbReference type="Proteomes" id="UP001060215">
    <property type="component" value="Chromosome 1"/>
</dbReference>
<proteinExistence type="predicted"/>
<gene>
    <name evidence="1" type="ORF">LOK49_LG01G03562</name>
</gene>
<sequence length="1471" mass="165775">MNSMMDVNAYKFIQNVSHQPQMHEMGLHQGSLQEGDSIDALYKESKMRCAKDFLRNKIAKNLNQNTNLQLGELTSDRVLDLQSQLSVNGASKEYMNQKMLACQLQNMIQHEIRDGSFSSQQVACHATSSFGNLNSPHALIDCSTFISTDCSLRTNSANDSSFFNDGSFGFSKGSSCGDYNQGVATAFMAFDGARMLSPAGIRQVSSEMVPSSEQLSSITVCSDTDVYSNAVPFDDGPTFRGNGLQHLSGLLSENNIPQQHLNEREMNVIKHGRFLENNQNVYTVGVSSLLGGNLELPFPNFQNLQQDRQMIPEASGILTRAIFDTPMSTCEDLLQPKLLMPGTQLFHQPHQQPYVQFDESSEDQSRNSLFEDDECINKITGKKAFNVSSLPSKQSHGVQYVALESSSILLGPTGAAKPAHSSDLMFRFLLSYMNYKTTHVDGSQVSFIKHMHSTVCNDCTCNCDQYFMFLSHFDNCHCWECNICRLVRRSCVTGKPPQRSGKQENGRLNAFCDNDFSCTSPHPSEDIQHPSKRLKMGNHVSFEIGVSDVVACSMTQPCEPQQLPHLQQWPEACASDNLDATKVNMEVSTPLWESTSTSSTGNNVTETAQMSNLKSIPIHPQELICCSKEEETVPTCTSEVRNNVADNFRIFNSCSVSVPSEELTADHKEEKKEVRTKSDKAKLEAKSDFIALSADSGMKSVEPKILGESLINSFTVEEMKEHLSSLRQFIGQEMKGNTKAHSVGEKSCQLCSMDKLVFAPAPIYCSSCGARIKLNLIYHCALDKMGTQHCFCNSCFKGSHGREISFHGISISKAKFHKERINHEDEESWVQCDKCRGWQHQICALYNDKSNLGGKSEYVCPKCYLEGIEVGEHVPLPKTVAFGAKDLPTTTLSDYIEQRLFRCLMQDSEERAKALQKKLDEVPRAANLAVRVVLSVKKLLKVKQQFLDIFHNEKYPTEFPYRSKVILLFQRIEGVDVCLFGMYVQEYGSECSHPNQRCVYISYLDSVKYFRPEIKTASGEALRTFVYHQILIGYLDYCKKRGFATCYIWACPPVRGEDYILYCHPETQKTPKSDKLRQWYKSMLRKAIKENIVVDCTNLYDHFFVPTGEHNMKITAARLPYFDGDYLSGAAVDMIKNIEQRSQVSSQSKVKKALTKRTLKAMGHTSLSDDATKDILLMKKLEQTISPVKEDFIMVHLQFTCTCCHEVILSGSQWICNECKNFQLCARCHDVEQTLNEGNTHTSSSGEKHSLSQVVVKDVPVNTEDTDVIIDNGYFENRHSFLSFCQANHYQFDTLRHVKHSSMMILYHLHNPTKQSVGTSCCICHQDIVVNQGWHCEICPRFDACDGCYHRKGDDCHIHKLSQCSSIVNCGSKNGQTQQQKSTQMREILDVLMHASQCNVTKSSICSYPNCILVRRLFHHSHQCNLRFAGGCLTCQKTWMLLALHSKDCRDCNCRVPRCMDLKKHAEMLAL</sequence>
<evidence type="ECO:0000313" key="2">
    <source>
        <dbReference type="Proteomes" id="UP001060215"/>
    </source>
</evidence>
<accession>A0ACC0J6P7</accession>
<comment type="caution">
    <text evidence="1">The sequence shown here is derived from an EMBL/GenBank/DDBJ whole genome shotgun (WGS) entry which is preliminary data.</text>
</comment>
<reference evidence="1 2" key="1">
    <citation type="journal article" date="2022" name="Plant J.">
        <title>Chromosome-level genome of Camellia lanceoleosa provides a valuable resource for understanding genome evolution and self-incompatibility.</title>
        <authorList>
            <person name="Gong W."/>
            <person name="Xiao S."/>
            <person name="Wang L."/>
            <person name="Liao Z."/>
            <person name="Chang Y."/>
            <person name="Mo W."/>
            <person name="Hu G."/>
            <person name="Li W."/>
            <person name="Zhao G."/>
            <person name="Zhu H."/>
            <person name="Hu X."/>
            <person name="Ji K."/>
            <person name="Xiang X."/>
            <person name="Song Q."/>
            <person name="Yuan D."/>
            <person name="Jin S."/>
            <person name="Zhang L."/>
        </authorList>
    </citation>
    <scope>NUCLEOTIDE SEQUENCE [LARGE SCALE GENOMIC DNA]</scope>
    <source>
        <strain evidence="1">SQ_2022a</strain>
    </source>
</reference>
<protein>
    <submittedName>
        <fullName evidence="1">Histone acetyltransferase HAC1</fullName>
    </submittedName>
</protein>
<keyword evidence="2" id="KW-1185">Reference proteome</keyword>
<organism evidence="1 2">
    <name type="scientific">Camellia lanceoleosa</name>
    <dbReference type="NCBI Taxonomy" id="1840588"/>
    <lineage>
        <taxon>Eukaryota</taxon>
        <taxon>Viridiplantae</taxon>
        <taxon>Streptophyta</taxon>
        <taxon>Embryophyta</taxon>
        <taxon>Tracheophyta</taxon>
        <taxon>Spermatophyta</taxon>
        <taxon>Magnoliopsida</taxon>
        <taxon>eudicotyledons</taxon>
        <taxon>Gunneridae</taxon>
        <taxon>Pentapetalae</taxon>
        <taxon>asterids</taxon>
        <taxon>Ericales</taxon>
        <taxon>Theaceae</taxon>
        <taxon>Camellia</taxon>
    </lineage>
</organism>